<protein>
    <submittedName>
        <fullName evidence="5">Threonine dehydrogenase</fullName>
    </submittedName>
</protein>
<dbReference type="InterPro" id="IPR011032">
    <property type="entry name" value="GroES-like_sf"/>
</dbReference>
<accession>A0A8J3ZKC7</accession>
<gene>
    <name evidence="5" type="ORF">Vau01_105990</name>
</gene>
<dbReference type="PANTHER" id="PTHR43401:SF2">
    <property type="entry name" value="L-THREONINE 3-DEHYDROGENASE"/>
    <property type="match status" value="1"/>
</dbReference>
<dbReference type="InterPro" id="IPR013154">
    <property type="entry name" value="ADH-like_N"/>
</dbReference>
<evidence type="ECO:0000259" key="4">
    <source>
        <dbReference type="Pfam" id="PF08240"/>
    </source>
</evidence>
<dbReference type="Pfam" id="PF08240">
    <property type="entry name" value="ADH_N"/>
    <property type="match status" value="1"/>
</dbReference>
<reference evidence="5" key="1">
    <citation type="submission" date="2021-01" db="EMBL/GenBank/DDBJ databases">
        <title>Whole genome shotgun sequence of Virgisporangium aurantiacum NBRC 16421.</title>
        <authorList>
            <person name="Komaki H."/>
            <person name="Tamura T."/>
        </authorList>
    </citation>
    <scope>NUCLEOTIDE SEQUENCE</scope>
    <source>
        <strain evidence="5">NBRC 16421</strain>
    </source>
</reference>
<evidence type="ECO:0000256" key="2">
    <source>
        <dbReference type="ARBA" id="ARBA00023002"/>
    </source>
</evidence>
<evidence type="ECO:0000259" key="3">
    <source>
        <dbReference type="Pfam" id="PF00107"/>
    </source>
</evidence>
<dbReference type="Gene3D" id="3.90.180.10">
    <property type="entry name" value="Medium-chain alcohol dehydrogenases, catalytic domain"/>
    <property type="match status" value="1"/>
</dbReference>
<comment type="cofactor">
    <cofactor evidence="1">
        <name>Zn(2+)</name>
        <dbReference type="ChEBI" id="CHEBI:29105"/>
    </cofactor>
</comment>
<dbReference type="PANTHER" id="PTHR43401">
    <property type="entry name" value="L-THREONINE 3-DEHYDROGENASE"/>
    <property type="match status" value="1"/>
</dbReference>
<dbReference type="InterPro" id="IPR013149">
    <property type="entry name" value="ADH-like_C"/>
</dbReference>
<sequence length="324" mass="33580">MSMRGAGRDVRLLLTGASRIEVGLAEAPRPGLGEVVIEVSLTGICGSEVEDSKTLMYRRPPVVMGHEIVGRLPDGSRVAVNPLLTCGDCAPCRCGRTNICASREVLGIHRPGGFAPYVAVPRGQVLGLPDDVSDRQAVMVEPLANGLHAWNMSGAGPATKIAVLGAGPIGLSVALAASIQGVSAIDVVEPVAERRQAAAGIGANVRDQPSSGYDLVIDCVGRCGTRRASVAALAYGGTAVWLGLQSPEPGFDSLELVRTEKTVRGSYGYTADEFAKALALAASVPPGWVTEQPLEDGPAVFDSLWRGELSSPKVALRPAVRGVA</sequence>
<dbReference type="SUPFAM" id="SSF51735">
    <property type="entry name" value="NAD(P)-binding Rossmann-fold domains"/>
    <property type="match status" value="1"/>
</dbReference>
<name>A0A8J3ZKC7_9ACTN</name>
<evidence type="ECO:0000256" key="1">
    <source>
        <dbReference type="ARBA" id="ARBA00001947"/>
    </source>
</evidence>
<dbReference type="AlphaFoldDB" id="A0A8J3ZKC7"/>
<keyword evidence="6" id="KW-1185">Reference proteome</keyword>
<comment type="caution">
    <text evidence="5">The sequence shown here is derived from an EMBL/GenBank/DDBJ whole genome shotgun (WGS) entry which is preliminary data.</text>
</comment>
<dbReference type="Pfam" id="PF00107">
    <property type="entry name" value="ADH_zinc_N"/>
    <property type="match status" value="1"/>
</dbReference>
<dbReference type="RefSeq" id="WP_204009115.1">
    <property type="nucleotide sequence ID" value="NZ_BOPG01000087.1"/>
</dbReference>
<feature type="domain" description="Alcohol dehydrogenase-like C-terminal" evidence="3">
    <location>
        <begin position="168"/>
        <end position="282"/>
    </location>
</feature>
<evidence type="ECO:0000313" key="5">
    <source>
        <dbReference type="EMBL" id="GIJ63083.1"/>
    </source>
</evidence>
<dbReference type="Proteomes" id="UP000612585">
    <property type="component" value="Unassembled WGS sequence"/>
</dbReference>
<dbReference type="Gene3D" id="3.40.50.720">
    <property type="entry name" value="NAD(P)-binding Rossmann-like Domain"/>
    <property type="match status" value="1"/>
</dbReference>
<dbReference type="InterPro" id="IPR036291">
    <property type="entry name" value="NAD(P)-bd_dom_sf"/>
</dbReference>
<dbReference type="GO" id="GO:0016491">
    <property type="term" value="F:oxidoreductase activity"/>
    <property type="evidence" value="ECO:0007669"/>
    <property type="project" value="UniProtKB-KW"/>
</dbReference>
<keyword evidence="2" id="KW-0560">Oxidoreductase</keyword>
<dbReference type="EMBL" id="BOPG01000087">
    <property type="protein sequence ID" value="GIJ63083.1"/>
    <property type="molecule type" value="Genomic_DNA"/>
</dbReference>
<dbReference type="InterPro" id="IPR050129">
    <property type="entry name" value="Zn_alcohol_dh"/>
</dbReference>
<feature type="domain" description="Alcohol dehydrogenase-like N-terminal" evidence="4">
    <location>
        <begin position="33"/>
        <end position="130"/>
    </location>
</feature>
<proteinExistence type="predicted"/>
<organism evidence="5 6">
    <name type="scientific">Virgisporangium aurantiacum</name>
    <dbReference type="NCBI Taxonomy" id="175570"/>
    <lineage>
        <taxon>Bacteria</taxon>
        <taxon>Bacillati</taxon>
        <taxon>Actinomycetota</taxon>
        <taxon>Actinomycetes</taxon>
        <taxon>Micromonosporales</taxon>
        <taxon>Micromonosporaceae</taxon>
        <taxon>Virgisporangium</taxon>
    </lineage>
</organism>
<dbReference type="SUPFAM" id="SSF50129">
    <property type="entry name" value="GroES-like"/>
    <property type="match status" value="1"/>
</dbReference>
<evidence type="ECO:0000313" key="6">
    <source>
        <dbReference type="Proteomes" id="UP000612585"/>
    </source>
</evidence>